<accession>A0A6J4TNF6</accession>
<reference evidence="2" key="1">
    <citation type="submission" date="2020-02" db="EMBL/GenBank/DDBJ databases">
        <authorList>
            <person name="Meier V. D."/>
        </authorList>
    </citation>
    <scope>NUCLEOTIDE SEQUENCE</scope>
    <source>
        <strain evidence="2">AVDCRST_MAG67</strain>
    </source>
</reference>
<organism evidence="2">
    <name type="scientific">uncultured Solirubrobacteraceae bacterium</name>
    <dbReference type="NCBI Taxonomy" id="1162706"/>
    <lineage>
        <taxon>Bacteria</taxon>
        <taxon>Bacillati</taxon>
        <taxon>Actinomycetota</taxon>
        <taxon>Thermoleophilia</taxon>
        <taxon>Solirubrobacterales</taxon>
        <taxon>Solirubrobacteraceae</taxon>
        <taxon>environmental samples</taxon>
    </lineage>
</organism>
<feature type="compositionally biased region" description="Basic and acidic residues" evidence="1">
    <location>
        <begin position="1"/>
        <end position="11"/>
    </location>
</feature>
<protein>
    <submittedName>
        <fullName evidence="2">Uncharacterized protein</fullName>
    </submittedName>
</protein>
<feature type="compositionally biased region" description="Basic and acidic residues" evidence="1">
    <location>
        <begin position="17"/>
        <end position="30"/>
    </location>
</feature>
<name>A0A6J4TNF6_9ACTN</name>
<dbReference type="AlphaFoldDB" id="A0A6J4TNF6"/>
<proteinExistence type="predicted"/>
<evidence type="ECO:0000256" key="1">
    <source>
        <dbReference type="SAM" id="MobiDB-lite"/>
    </source>
</evidence>
<sequence>MRAALQEREDRQQDEDAQQHERDDVHDAERAAGSLLTRLSCPAI</sequence>
<dbReference type="EMBL" id="CADCVQ010000160">
    <property type="protein sequence ID" value="CAA9528131.1"/>
    <property type="molecule type" value="Genomic_DNA"/>
</dbReference>
<gene>
    <name evidence="2" type="ORF">AVDCRST_MAG67-4232</name>
</gene>
<evidence type="ECO:0000313" key="2">
    <source>
        <dbReference type="EMBL" id="CAA9528131.1"/>
    </source>
</evidence>
<feature type="region of interest" description="Disordered" evidence="1">
    <location>
        <begin position="1"/>
        <end position="31"/>
    </location>
</feature>